<dbReference type="Pfam" id="PF01926">
    <property type="entry name" value="MMR_HSR1"/>
    <property type="match status" value="1"/>
</dbReference>
<protein>
    <recommendedName>
        <fullName evidence="1">G domain-containing protein</fullName>
    </recommendedName>
</protein>
<dbReference type="Gene3D" id="3.40.50.300">
    <property type="entry name" value="P-loop containing nucleotide triphosphate hydrolases"/>
    <property type="match status" value="1"/>
</dbReference>
<dbReference type="PANTHER" id="PTHR42714:SF2">
    <property type="entry name" value="TRNA MODIFICATION GTPASE GTPBP3, MITOCHONDRIAL"/>
    <property type="match status" value="1"/>
</dbReference>
<name>A0A3N0BS18_9MICC</name>
<keyword evidence="3" id="KW-1185">Reference proteome</keyword>
<dbReference type="GO" id="GO:0005525">
    <property type="term" value="F:GTP binding"/>
    <property type="evidence" value="ECO:0007669"/>
    <property type="project" value="InterPro"/>
</dbReference>
<dbReference type="EMBL" id="RBED01000128">
    <property type="protein sequence ID" value="RNL51417.1"/>
    <property type="molecule type" value="Genomic_DNA"/>
</dbReference>
<organism evidence="2 3">
    <name type="scientific">Arthrobacter oryzae</name>
    <dbReference type="NCBI Taxonomy" id="409290"/>
    <lineage>
        <taxon>Bacteria</taxon>
        <taxon>Bacillati</taxon>
        <taxon>Actinomycetota</taxon>
        <taxon>Actinomycetes</taxon>
        <taxon>Micrococcales</taxon>
        <taxon>Micrococcaceae</taxon>
        <taxon>Arthrobacter</taxon>
    </lineage>
</organism>
<evidence type="ECO:0000313" key="2">
    <source>
        <dbReference type="EMBL" id="RNL51417.1"/>
    </source>
</evidence>
<feature type="domain" description="G" evidence="1">
    <location>
        <begin position="58"/>
        <end position="170"/>
    </location>
</feature>
<dbReference type="GO" id="GO:0030488">
    <property type="term" value="P:tRNA methylation"/>
    <property type="evidence" value="ECO:0007669"/>
    <property type="project" value="TreeGrafter"/>
</dbReference>
<dbReference type="InterPro" id="IPR027417">
    <property type="entry name" value="P-loop_NTPase"/>
</dbReference>
<dbReference type="RefSeq" id="WP_123256476.1">
    <property type="nucleotide sequence ID" value="NZ_RBED01000128.1"/>
</dbReference>
<evidence type="ECO:0000259" key="1">
    <source>
        <dbReference type="Pfam" id="PF01926"/>
    </source>
</evidence>
<evidence type="ECO:0000313" key="3">
    <source>
        <dbReference type="Proteomes" id="UP000273807"/>
    </source>
</evidence>
<comment type="caution">
    <text evidence="2">The sequence shown here is derived from an EMBL/GenBank/DDBJ whole genome shotgun (WGS) entry which is preliminary data.</text>
</comment>
<dbReference type="PANTHER" id="PTHR42714">
    <property type="entry name" value="TRNA MODIFICATION GTPASE GTPBP3"/>
    <property type="match status" value="1"/>
</dbReference>
<reference evidence="2 3" key="1">
    <citation type="submission" date="2018-10" db="EMBL/GenBank/DDBJ databases">
        <title>Genome sequencing of Arthrobacter oryzae TNB02.</title>
        <authorList>
            <person name="Cho Y.-J."/>
            <person name="Cho A."/>
            <person name="Kim O.-S."/>
        </authorList>
    </citation>
    <scope>NUCLEOTIDE SEQUENCE [LARGE SCALE GENOMIC DNA]</scope>
    <source>
        <strain evidence="2 3">TNB02</strain>
    </source>
</reference>
<gene>
    <name evidence="2" type="ORF">D7003_16165</name>
</gene>
<accession>A0A3N0BS18</accession>
<dbReference type="SUPFAM" id="SSF52540">
    <property type="entry name" value="P-loop containing nucleoside triphosphate hydrolases"/>
    <property type="match status" value="1"/>
</dbReference>
<dbReference type="GO" id="GO:0002098">
    <property type="term" value="P:tRNA wobble uridine modification"/>
    <property type="evidence" value="ECO:0007669"/>
    <property type="project" value="TreeGrafter"/>
</dbReference>
<sequence>MAQLDKLGEAAIDSYTFSLPAADGLGALLQEVGSATDVFAEKVRAHLSEQRDVLSTFNVAFFGRTGAGKSTLLSAFGQLDGSDVSPGESDWTTEVHSVAWRGCRLFDTPGINGWGGRKSRVELEAAARRAVEIADVVLLCFDSQSQQPSEFSKVADWVRHYGKPTIAVLNIRNPRWRHPAKLPNHTDRRNLSVPVRQHCDNIRTELADIGLPDTPVVAIHSMRALFARASTPYRGPAEQYFLNEREQYGIDYLARWSNFGLLEALLTSGIQGS</sequence>
<dbReference type="GO" id="GO:0005737">
    <property type="term" value="C:cytoplasm"/>
    <property type="evidence" value="ECO:0007669"/>
    <property type="project" value="TreeGrafter"/>
</dbReference>
<dbReference type="InterPro" id="IPR006073">
    <property type="entry name" value="GTP-bd"/>
</dbReference>
<proteinExistence type="predicted"/>
<dbReference type="AlphaFoldDB" id="A0A3N0BS18"/>
<dbReference type="Proteomes" id="UP000273807">
    <property type="component" value="Unassembled WGS sequence"/>
</dbReference>
<dbReference type="OrthoDB" id="9255830at2"/>